<evidence type="ECO:0000313" key="1">
    <source>
        <dbReference type="EMBL" id="EMS61712.1"/>
    </source>
</evidence>
<dbReference type="InterPro" id="IPR053197">
    <property type="entry name" value="F-box_SCFL_complex_component"/>
</dbReference>
<dbReference type="EMBL" id="KD091807">
    <property type="protein sequence ID" value="EMS61712.1"/>
    <property type="molecule type" value="Genomic_DNA"/>
</dbReference>
<accession>M7ZNL8</accession>
<dbReference type="SUPFAM" id="SSF52047">
    <property type="entry name" value="RNI-like"/>
    <property type="match status" value="1"/>
</dbReference>
<proteinExistence type="predicted"/>
<dbReference type="InterPro" id="IPR032675">
    <property type="entry name" value="LRR_dom_sf"/>
</dbReference>
<dbReference type="PANTHER" id="PTHR34223:SF48">
    <property type="entry name" value="F-BOX DOMAIN-CONTAINING PROTEIN"/>
    <property type="match status" value="1"/>
</dbReference>
<dbReference type="Gene3D" id="3.80.10.10">
    <property type="entry name" value="Ribonuclease Inhibitor"/>
    <property type="match status" value="2"/>
</dbReference>
<organism evidence="1">
    <name type="scientific">Triticum urartu</name>
    <name type="common">Red wild einkorn</name>
    <name type="synonym">Crithodium urartu</name>
    <dbReference type="NCBI Taxonomy" id="4572"/>
    <lineage>
        <taxon>Eukaryota</taxon>
        <taxon>Viridiplantae</taxon>
        <taxon>Streptophyta</taxon>
        <taxon>Embryophyta</taxon>
        <taxon>Tracheophyta</taxon>
        <taxon>Spermatophyta</taxon>
        <taxon>Magnoliopsida</taxon>
        <taxon>Liliopsida</taxon>
        <taxon>Poales</taxon>
        <taxon>Poaceae</taxon>
        <taxon>BOP clade</taxon>
        <taxon>Pooideae</taxon>
        <taxon>Triticodae</taxon>
        <taxon>Triticeae</taxon>
        <taxon>Triticinae</taxon>
        <taxon>Triticum</taxon>
    </lineage>
</organism>
<reference evidence="1" key="1">
    <citation type="journal article" date="2013" name="Nature">
        <title>Draft genome of the wheat A-genome progenitor Triticum urartu.</title>
        <authorList>
            <person name="Ling H.Q."/>
            <person name="Zhao S."/>
            <person name="Liu D."/>
            <person name="Wang J."/>
            <person name="Sun H."/>
            <person name="Zhang C."/>
            <person name="Fan H."/>
            <person name="Li D."/>
            <person name="Dong L."/>
            <person name="Tao Y."/>
            <person name="Gao C."/>
            <person name="Wu H."/>
            <person name="Li Y."/>
            <person name="Cui Y."/>
            <person name="Guo X."/>
            <person name="Zheng S."/>
            <person name="Wang B."/>
            <person name="Yu K."/>
            <person name="Liang Q."/>
            <person name="Yang W."/>
            <person name="Lou X."/>
            <person name="Chen J."/>
            <person name="Feng M."/>
            <person name="Jian J."/>
            <person name="Zhang X."/>
            <person name="Luo G."/>
            <person name="Jiang Y."/>
            <person name="Liu J."/>
            <person name="Wang Z."/>
            <person name="Sha Y."/>
            <person name="Zhang B."/>
            <person name="Wu H."/>
            <person name="Tang D."/>
            <person name="Shen Q."/>
            <person name="Xue P."/>
            <person name="Zou S."/>
            <person name="Wang X."/>
            <person name="Liu X."/>
            <person name="Wang F."/>
            <person name="Yang Y."/>
            <person name="An X."/>
            <person name="Dong Z."/>
            <person name="Zhang K."/>
            <person name="Zhang X."/>
            <person name="Luo M.C."/>
            <person name="Dvorak J."/>
            <person name="Tong Y."/>
            <person name="Wang J."/>
            <person name="Yang H."/>
            <person name="Li Z."/>
            <person name="Wang D."/>
            <person name="Zhang A."/>
            <person name="Wang J."/>
        </authorList>
    </citation>
    <scope>NUCLEOTIDE SEQUENCE</scope>
</reference>
<name>M7ZNL8_TRIUA</name>
<sequence>MPWRRPRELTAKQPFFVNFTGNLLRGHEVALLEDLRVYLRCGILGWSAPWVRRAIGLGEASPCRLKRLHLSHVSSLQPTELASHVSSRCPALEDLKLQECGFLATGYIRIVSSSLKKLVLDGNYDEDGADEFFVFIIDAPALVSLRLGTSYDVDSIVAPNEPHTMPSLVDASIQLSIGCDLATTAYESGLLAALYNVTSLHLLHFGVTDYLEFPVLKNLRTLSLDECHISNDFMGLEPYLRKSRNLEKLTLRRCKVLDSRSKKKMEGHLHDPSDDLVDFKCENLKLSEIIYQDGDTSIHLLVKFLEAMWRNLPNNKIELTKKEITAKQRSLDRDIMEGDRNIAYFSIITNQRRRKRMINVLDGPNKPGNVEMKKVVADYYKDVFRYEPIPEIPLRDDFYGPEEKITEEEKVRLKV</sequence>
<dbReference type="eggNOG" id="ENOG502SU4B">
    <property type="taxonomic scope" value="Eukaryota"/>
</dbReference>
<gene>
    <name evidence="1" type="ORF">TRIUR3_17057</name>
</gene>
<dbReference type="OMA" id="FRYEPIP"/>
<dbReference type="PANTHER" id="PTHR34223">
    <property type="entry name" value="OS11G0201299 PROTEIN"/>
    <property type="match status" value="1"/>
</dbReference>
<dbReference type="AlphaFoldDB" id="M7ZNL8"/>
<dbReference type="STRING" id="4572.M7ZNL8"/>
<protein>
    <submittedName>
        <fullName evidence="1">Uncharacterized protein</fullName>
    </submittedName>
</protein>